<proteinExistence type="predicted"/>
<evidence type="ECO:0000313" key="1">
    <source>
        <dbReference type="EMBL" id="KAI3738032.1"/>
    </source>
</evidence>
<organism evidence="1 2">
    <name type="scientific">Cichorium intybus</name>
    <name type="common">Chicory</name>
    <dbReference type="NCBI Taxonomy" id="13427"/>
    <lineage>
        <taxon>Eukaryota</taxon>
        <taxon>Viridiplantae</taxon>
        <taxon>Streptophyta</taxon>
        <taxon>Embryophyta</taxon>
        <taxon>Tracheophyta</taxon>
        <taxon>Spermatophyta</taxon>
        <taxon>Magnoliopsida</taxon>
        <taxon>eudicotyledons</taxon>
        <taxon>Gunneridae</taxon>
        <taxon>Pentapetalae</taxon>
        <taxon>asterids</taxon>
        <taxon>campanulids</taxon>
        <taxon>Asterales</taxon>
        <taxon>Asteraceae</taxon>
        <taxon>Cichorioideae</taxon>
        <taxon>Cichorieae</taxon>
        <taxon>Cichoriinae</taxon>
        <taxon>Cichorium</taxon>
    </lineage>
</organism>
<reference evidence="2" key="1">
    <citation type="journal article" date="2022" name="Mol. Ecol. Resour.">
        <title>The genomes of chicory, endive, great burdock and yacon provide insights into Asteraceae palaeo-polyploidization history and plant inulin production.</title>
        <authorList>
            <person name="Fan W."/>
            <person name="Wang S."/>
            <person name="Wang H."/>
            <person name="Wang A."/>
            <person name="Jiang F."/>
            <person name="Liu H."/>
            <person name="Zhao H."/>
            <person name="Xu D."/>
            <person name="Zhang Y."/>
        </authorList>
    </citation>
    <scope>NUCLEOTIDE SEQUENCE [LARGE SCALE GENOMIC DNA]</scope>
    <source>
        <strain evidence="2">cv. Punajuju</strain>
    </source>
</reference>
<dbReference type="EMBL" id="CM042013">
    <property type="protein sequence ID" value="KAI3738032.1"/>
    <property type="molecule type" value="Genomic_DNA"/>
</dbReference>
<reference evidence="1 2" key="2">
    <citation type="journal article" date="2022" name="Mol. Ecol. Resour.">
        <title>The genomes of chicory, endive, great burdock and yacon provide insights into Asteraceae paleo-polyploidization history and plant inulin production.</title>
        <authorList>
            <person name="Fan W."/>
            <person name="Wang S."/>
            <person name="Wang H."/>
            <person name="Wang A."/>
            <person name="Jiang F."/>
            <person name="Liu H."/>
            <person name="Zhao H."/>
            <person name="Xu D."/>
            <person name="Zhang Y."/>
        </authorList>
    </citation>
    <scope>NUCLEOTIDE SEQUENCE [LARGE SCALE GENOMIC DNA]</scope>
    <source>
        <strain evidence="2">cv. Punajuju</strain>
        <tissue evidence="1">Leaves</tissue>
    </source>
</reference>
<name>A0ACB9CUR7_CICIN</name>
<keyword evidence="2" id="KW-1185">Reference proteome</keyword>
<evidence type="ECO:0000313" key="2">
    <source>
        <dbReference type="Proteomes" id="UP001055811"/>
    </source>
</evidence>
<accession>A0ACB9CUR7</accession>
<protein>
    <submittedName>
        <fullName evidence="1">Uncharacterized protein</fullName>
    </submittedName>
</protein>
<gene>
    <name evidence="1" type="ORF">L2E82_28050</name>
</gene>
<dbReference type="Proteomes" id="UP001055811">
    <property type="component" value="Linkage Group LG05"/>
</dbReference>
<sequence>MQLVDDLPNQNVAPRDILSILKEHDENNVSTLKTIYNARLKLRLSQNVGKTPMQILMGHLNDKQFLIEFSVNENSNELENLFFVHPRSLDMWRAFPHVIIIDATYKTNKYAVAVCLGHDEDRFGWCWIIITSSLEGLVISIPNDIRKSDQETQNAQELLVRKILERE</sequence>
<comment type="caution">
    <text evidence="1">The sequence shown here is derived from an EMBL/GenBank/DDBJ whole genome shotgun (WGS) entry which is preliminary data.</text>
</comment>